<accession>A0A5R1YPE2</accession>
<evidence type="ECO:0000259" key="4">
    <source>
        <dbReference type="Pfam" id="PF17876"/>
    </source>
</evidence>
<dbReference type="InterPro" id="IPR040476">
    <property type="entry name" value="CSD2"/>
</dbReference>
<evidence type="ECO:0000313" key="6">
    <source>
        <dbReference type="Proteomes" id="UP000297769"/>
    </source>
</evidence>
<proteinExistence type="predicted"/>
<feature type="domain" description="RNase II/RNase R cold shock" evidence="4">
    <location>
        <begin position="42"/>
        <end position="100"/>
    </location>
</feature>
<name>A0A5R1YPE2_SALIN</name>
<protein>
    <submittedName>
        <fullName evidence="5">Ribonuclease R</fullName>
    </submittedName>
</protein>
<keyword evidence="1" id="KW-0540">Nuclease</keyword>
<reference evidence="5 6" key="1">
    <citation type="submission" date="2018-03" db="EMBL/GenBank/DDBJ databases">
        <title>Non-Typhoidal Salmonella genome sequencing and assembly.</title>
        <authorList>
            <person name="Matchawe C."/>
        </authorList>
    </citation>
    <scope>NUCLEOTIDE SEQUENCE [LARGE SCALE GENOMIC DNA]</scope>
    <source>
        <strain evidence="5 6">88sa</strain>
    </source>
</reference>
<comment type="caution">
    <text evidence="5">The sequence shown here is derived from an EMBL/GenBank/DDBJ whole genome shotgun (WGS) entry which is preliminary data.</text>
</comment>
<keyword evidence="3" id="KW-0269">Exonuclease</keyword>
<feature type="non-terminal residue" evidence="5">
    <location>
        <position position="1"/>
    </location>
</feature>
<evidence type="ECO:0000256" key="3">
    <source>
        <dbReference type="ARBA" id="ARBA00022839"/>
    </source>
</evidence>
<dbReference type="Proteomes" id="UP000297769">
    <property type="component" value="Unassembled WGS sequence"/>
</dbReference>
<dbReference type="AlphaFoldDB" id="A0A5R1YPE2"/>
<evidence type="ECO:0000313" key="5">
    <source>
        <dbReference type="EMBL" id="TGC73309.1"/>
    </source>
</evidence>
<evidence type="ECO:0000256" key="1">
    <source>
        <dbReference type="ARBA" id="ARBA00022722"/>
    </source>
</evidence>
<dbReference type="GO" id="GO:0004527">
    <property type="term" value="F:exonuclease activity"/>
    <property type="evidence" value="ECO:0007669"/>
    <property type="project" value="UniProtKB-KW"/>
</dbReference>
<keyword evidence="2" id="KW-0378">Hydrolase</keyword>
<dbReference type="InterPro" id="IPR012340">
    <property type="entry name" value="NA-bd_OB-fold"/>
</dbReference>
<sequence>PALAQPRGADRKGRREARSVRVLVPKTSQIVGRYFTDAGVGFVVPDDSRLSFDILIPPEDVMDARMGFVVVVELTQRPTRRTKAVGKFVVVLGEDLGSGMGV</sequence>
<organism evidence="5 6">
    <name type="scientific">Salmonella infantis</name>
    <dbReference type="NCBI Taxonomy" id="595"/>
    <lineage>
        <taxon>Bacteria</taxon>
        <taxon>Pseudomonadati</taxon>
        <taxon>Pseudomonadota</taxon>
        <taxon>Gammaproteobacteria</taxon>
        <taxon>Enterobacterales</taxon>
        <taxon>Enterobacteriaceae</taxon>
        <taxon>Salmonella</taxon>
    </lineage>
</organism>
<feature type="non-terminal residue" evidence="5">
    <location>
        <position position="102"/>
    </location>
</feature>
<evidence type="ECO:0000256" key="2">
    <source>
        <dbReference type="ARBA" id="ARBA00022801"/>
    </source>
</evidence>
<dbReference type="Pfam" id="PF17876">
    <property type="entry name" value="CSD2"/>
    <property type="match status" value="1"/>
</dbReference>
<dbReference type="SUPFAM" id="SSF50249">
    <property type="entry name" value="Nucleic acid-binding proteins"/>
    <property type="match status" value="1"/>
</dbReference>
<dbReference type="EMBL" id="PYJX01000017">
    <property type="protein sequence ID" value="TGC73309.1"/>
    <property type="molecule type" value="Genomic_DNA"/>
</dbReference>
<gene>
    <name evidence="5" type="ORF">C9E96_01195</name>
</gene>